<dbReference type="EMBL" id="JAHUZN010000013">
    <property type="protein sequence ID" value="KAG8473321.1"/>
    <property type="molecule type" value="Genomic_DNA"/>
</dbReference>
<dbReference type="CDD" id="cd00303">
    <property type="entry name" value="retropepsin_like"/>
    <property type="match status" value="1"/>
</dbReference>
<dbReference type="PROSITE" id="PS50158">
    <property type="entry name" value="ZF_CCHC"/>
    <property type="match status" value="1"/>
</dbReference>
<dbReference type="InterPro" id="IPR036397">
    <property type="entry name" value="RNaseH_sf"/>
</dbReference>
<dbReference type="GO" id="GO:0008270">
    <property type="term" value="F:zinc ion binding"/>
    <property type="evidence" value="ECO:0007669"/>
    <property type="project" value="UniProtKB-KW"/>
</dbReference>
<dbReference type="Pfam" id="PF17917">
    <property type="entry name" value="RT_RNaseH"/>
    <property type="match status" value="1"/>
</dbReference>
<evidence type="ECO:0000256" key="3">
    <source>
        <dbReference type="ARBA" id="ARBA00022679"/>
    </source>
</evidence>
<dbReference type="InterPro" id="IPR043128">
    <property type="entry name" value="Rev_trsase/Diguanyl_cyclase"/>
</dbReference>
<dbReference type="CDD" id="cd09274">
    <property type="entry name" value="RNase_HI_RT_Ty3"/>
    <property type="match status" value="1"/>
</dbReference>
<evidence type="ECO:0000256" key="2">
    <source>
        <dbReference type="ARBA" id="ARBA00022670"/>
    </source>
</evidence>
<evidence type="ECO:0000256" key="8">
    <source>
        <dbReference type="ARBA" id="ARBA00022918"/>
    </source>
</evidence>
<sequence length="1103" mass="125722">MEPNLERALADDVESVAAAPAQGTPHAEPQSSANNQDDGQKQAFFSMMNEWVPIIPTTIDPLRLSKPPVDLVRKRGAEEFRATATDDAEKAEFWLDNTIRVFEELSCTPEECLKCAISLMRDSAYYWWRTLISIVPKERVTWDFFQAKFRKNRYARECVADEVAMCKRFEEGLNEDLKLLVGILEIKEFVTLVERACKAEELGKEKKKAESEARDFRKRTAGKTTFVTPKKFRDDTNKSKTATGISIRERPSTDSRVTSVASVGNSRQEKPECTQCGRRHVGECWGKSINRACYRCGSRDHFIRDCTEPDEKNKVQGTRSTGATARGRPSRNTGGRSGGQRGISDTTDRSETRAPARAYAIHAREEASSPDVITGTFTLFNTDVIALIDPGSTHSYICETLVSSKTLPIESTEFVIRVSNPLGRYVLVDKVCKKCPLVVRGSCFPADLMLLPFDEFDVILGMDWIGLPAVISSVLAQKHVRKGCEELPRLPPVREVEFGIELVPGTTLISTAPYRMAPIELKELKTQLQELMDRGFARPSSSPWGAPVLFVKKKDGTMRLCIDYRQLNKVTIKNKYPLPRIDDLFDQLKGASVFSKIDLRSGYYQLRVKDSDIPKTAFRTRYGHYEFLVMPFGLTNAPAVFMDLMNQIFRPYLDRFVVVFIDDILVYSRNETEHAEHLRLVLRILRDKQLYAKFSKCEFWLREVSFLGHVVSASGIRVDPSKITAILNWKPPRNITEVRSFLGLAGYYRRFVKGFSTIATPMTRLLQKDVNDASLLGLGCVLMQEGRVVAYASRQLKPHEKNYPTHDLELAAIVFALKIWRHYLFGEKCHVYPDHKSLKYLMTQRELNLRQRRWLELLKDYELVIDYHPGKANVVADALSRKSLFALRAMNVHLSALSDSALEAELKARPLWIHQISEAQKVDGDLVAKRAECATGMESEFQIDDDDCLRFRNRLCVPRNLELISMILNEAHNSRMSIHPGSTKMYNDLKCQFWWSGLLQPITIPEWKWDQITMDFVAGLPLSSSKKDAIWIVKLHGVPISIVSDRDPRFTSRFWKKLQEALGTKLHFSTAFHPQTDGQSERIIQILEDMLRCCILEFSGSWE</sequence>
<dbReference type="GO" id="GO:0008233">
    <property type="term" value="F:peptidase activity"/>
    <property type="evidence" value="ECO:0007669"/>
    <property type="project" value="UniProtKB-KW"/>
</dbReference>
<evidence type="ECO:0000256" key="7">
    <source>
        <dbReference type="ARBA" id="ARBA00022801"/>
    </source>
</evidence>
<dbReference type="InterPro" id="IPR012337">
    <property type="entry name" value="RNaseH-like_sf"/>
</dbReference>
<dbReference type="InterPro" id="IPR021109">
    <property type="entry name" value="Peptidase_aspartic_dom_sf"/>
</dbReference>
<feature type="region of interest" description="Disordered" evidence="10">
    <location>
        <begin position="1"/>
        <end position="38"/>
    </location>
</feature>
<dbReference type="PROSITE" id="PS50878">
    <property type="entry name" value="RT_POL"/>
    <property type="match status" value="1"/>
</dbReference>
<dbReference type="Gene3D" id="3.10.20.370">
    <property type="match status" value="1"/>
</dbReference>
<dbReference type="Pfam" id="PF00078">
    <property type="entry name" value="RVT_1"/>
    <property type="match status" value="1"/>
</dbReference>
<dbReference type="SUPFAM" id="SSF56672">
    <property type="entry name" value="DNA/RNA polymerases"/>
    <property type="match status" value="1"/>
</dbReference>
<feature type="domain" description="Reverse transcriptase" evidence="12">
    <location>
        <begin position="532"/>
        <end position="711"/>
    </location>
</feature>
<feature type="region of interest" description="Disordered" evidence="10">
    <location>
        <begin position="227"/>
        <end position="270"/>
    </location>
</feature>
<feature type="compositionally biased region" description="Polar residues" evidence="10">
    <location>
        <begin position="254"/>
        <end position="266"/>
    </location>
</feature>
<evidence type="ECO:0000256" key="6">
    <source>
        <dbReference type="ARBA" id="ARBA00022759"/>
    </source>
</evidence>
<keyword evidence="9" id="KW-0862">Zinc</keyword>
<dbReference type="SMART" id="SM00343">
    <property type="entry name" value="ZnF_C2HC"/>
    <property type="match status" value="1"/>
</dbReference>
<evidence type="ECO:0000259" key="12">
    <source>
        <dbReference type="PROSITE" id="PS50878"/>
    </source>
</evidence>
<feature type="domain" description="Integrase catalytic" evidence="13">
    <location>
        <begin position="1032"/>
        <end position="1103"/>
    </location>
</feature>
<dbReference type="SUPFAM" id="SSF53098">
    <property type="entry name" value="Ribonuclease H-like"/>
    <property type="match status" value="1"/>
</dbReference>
<dbReference type="Proteomes" id="UP000701853">
    <property type="component" value="Chromosome 13"/>
</dbReference>
<proteinExistence type="predicted"/>
<gene>
    <name evidence="14" type="ORF">CXB51_035400</name>
</gene>
<dbReference type="Pfam" id="PF08284">
    <property type="entry name" value="RVP_2"/>
    <property type="match status" value="1"/>
</dbReference>
<evidence type="ECO:0000256" key="10">
    <source>
        <dbReference type="SAM" id="MobiDB-lite"/>
    </source>
</evidence>
<dbReference type="FunFam" id="3.10.20.370:FF:000001">
    <property type="entry name" value="Retrovirus-related Pol polyprotein from transposon 17.6-like protein"/>
    <property type="match status" value="1"/>
</dbReference>
<dbReference type="Gene3D" id="1.10.340.70">
    <property type="match status" value="1"/>
</dbReference>
<comment type="caution">
    <text evidence="14">The sequence shown here is derived from an EMBL/GenBank/DDBJ whole genome shotgun (WGS) entry which is preliminary data.</text>
</comment>
<keyword evidence="9" id="KW-0479">Metal-binding</keyword>
<keyword evidence="7" id="KW-0378">Hydrolase</keyword>
<dbReference type="InterPro" id="IPR000477">
    <property type="entry name" value="RT_dom"/>
</dbReference>
<keyword evidence="3" id="KW-0808">Transferase</keyword>
<dbReference type="Gene3D" id="3.30.70.270">
    <property type="match status" value="2"/>
</dbReference>
<protein>
    <recommendedName>
        <fullName evidence="1">RNA-directed DNA polymerase</fullName>
        <ecNumber evidence="1">2.7.7.49</ecNumber>
    </recommendedName>
</protein>
<keyword evidence="4" id="KW-0548">Nucleotidyltransferase</keyword>
<keyword evidence="5" id="KW-0540">Nuclease</keyword>
<keyword evidence="8" id="KW-0695">RNA-directed DNA polymerase</keyword>
<feature type="domain" description="CCHC-type" evidence="11">
    <location>
        <begin position="293"/>
        <end position="308"/>
    </location>
</feature>
<evidence type="ECO:0000259" key="11">
    <source>
        <dbReference type="PROSITE" id="PS50158"/>
    </source>
</evidence>
<dbReference type="PROSITE" id="PS50994">
    <property type="entry name" value="INTEGRASE"/>
    <property type="match status" value="1"/>
</dbReference>
<dbReference type="PANTHER" id="PTHR37984:SF5">
    <property type="entry name" value="PROTEIN NYNRIN-LIKE"/>
    <property type="match status" value="1"/>
</dbReference>
<dbReference type="OrthoDB" id="415724at2759"/>
<dbReference type="InterPro" id="IPR041373">
    <property type="entry name" value="RT_RNaseH"/>
</dbReference>
<keyword evidence="9" id="KW-0863">Zinc-finger</keyword>
<dbReference type="CDD" id="cd01647">
    <property type="entry name" value="RT_LTR"/>
    <property type="match status" value="1"/>
</dbReference>
<organism evidence="14 15">
    <name type="scientific">Gossypium anomalum</name>
    <dbReference type="NCBI Taxonomy" id="47600"/>
    <lineage>
        <taxon>Eukaryota</taxon>
        <taxon>Viridiplantae</taxon>
        <taxon>Streptophyta</taxon>
        <taxon>Embryophyta</taxon>
        <taxon>Tracheophyta</taxon>
        <taxon>Spermatophyta</taxon>
        <taxon>Magnoliopsida</taxon>
        <taxon>eudicotyledons</taxon>
        <taxon>Gunneridae</taxon>
        <taxon>Pentapetalae</taxon>
        <taxon>rosids</taxon>
        <taxon>malvids</taxon>
        <taxon>Malvales</taxon>
        <taxon>Malvaceae</taxon>
        <taxon>Malvoideae</taxon>
        <taxon>Gossypium</taxon>
    </lineage>
</organism>
<dbReference type="InterPro" id="IPR050951">
    <property type="entry name" value="Retrovirus_Pol_polyprotein"/>
</dbReference>
<evidence type="ECO:0000256" key="5">
    <source>
        <dbReference type="ARBA" id="ARBA00022722"/>
    </source>
</evidence>
<dbReference type="PANTHER" id="PTHR37984">
    <property type="entry name" value="PROTEIN CBG26694"/>
    <property type="match status" value="1"/>
</dbReference>
<dbReference type="GO" id="GO:0004519">
    <property type="term" value="F:endonuclease activity"/>
    <property type="evidence" value="ECO:0007669"/>
    <property type="project" value="UniProtKB-KW"/>
</dbReference>
<dbReference type="Pfam" id="PF17921">
    <property type="entry name" value="Integrase_H2C2"/>
    <property type="match status" value="1"/>
</dbReference>
<dbReference type="Gene3D" id="3.30.420.10">
    <property type="entry name" value="Ribonuclease H-like superfamily/Ribonuclease H"/>
    <property type="match status" value="1"/>
</dbReference>
<dbReference type="InterPro" id="IPR001584">
    <property type="entry name" value="Integrase_cat-core"/>
</dbReference>
<dbReference type="Pfam" id="PF00098">
    <property type="entry name" value="zf-CCHC"/>
    <property type="match status" value="1"/>
</dbReference>
<dbReference type="GO" id="GO:0006508">
    <property type="term" value="P:proteolysis"/>
    <property type="evidence" value="ECO:0007669"/>
    <property type="project" value="UniProtKB-KW"/>
</dbReference>
<dbReference type="Gene3D" id="3.10.10.10">
    <property type="entry name" value="HIV Type 1 Reverse Transcriptase, subunit A, domain 1"/>
    <property type="match status" value="1"/>
</dbReference>
<dbReference type="InterPro" id="IPR043502">
    <property type="entry name" value="DNA/RNA_pol_sf"/>
</dbReference>
<feature type="region of interest" description="Disordered" evidence="10">
    <location>
        <begin position="311"/>
        <end position="353"/>
    </location>
</feature>
<keyword evidence="2" id="KW-0645">Protease</keyword>
<dbReference type="Gene3D" id="4.10.60.10">
    <property type="entry name" value="Zinc finger, CCHC-type"/>
    <property type="match status" value="1"/>
</dbReference>
<dbReference type="EC" id="2.7.7.49" evidence="1"/>
<evidence type="ECO:0000256" key="4">
    <source>
        <dbReference type="ARBA" id="ARBA00022695"/>
    </source>
</evidence>
<dbReference type="FunFam" id="3.10.10.10:FF:000007">
    <property type="entry name" value="Retrovirus-related Pol polyprotein from transposon 17.6-like Protein"/>
    <property type="match status" value="1"/>
</dbReference>
<dbReference type="GO" id="GO:0003964">
    <property type="term" value="F:RNA-directed DNA polymerase activity"/>
    <property type="evidence" value="ECO:0007669"/>
    <property type="project" value="UniProtKB-KW"/>
</dbReference>
<evidence type="ECO:0000313" key="14">
    <source>
        <dbReference type="EMBL" id="KAG8473321.1"/>
    </source>
</evidence>
<evidence type="ECO:0000256" key="9">
    <source>
        <dbReference type="PROSITE-ProRule" id="PRU00047"/>
    </source>
</evidence>
<reference evidence="14 15" key="1">
    <citation type="journal article" date="2021" name="bioRxiv">
        <title>The Gossypium anomalum genome as a resource for cotton improvement and evolutionary analysis of hybrid incompatibility.</title>
        <authorList>
            <person name="Grover C.E."/>
            <person name="Yuan D."/>
            <person name="Arick M.A."/>
            <person name="Miller E.R."/>
            <person name="Hu G."/>
            <person name="Peterson D.G."/>
            <person name="Wendel J.F."/>
            <person name="Udall J.A."/>
        </authorList>
    </citation>
    <scope>NUCLEOTIDE SEQUENCE [LARGE SCALE GENOMIC DNA]</scope>
    <source>
        <strain evidence="14">JFW-Udall</strain>
        <tissue evidence="14">Leaf</tissue>
    </source>
</reference>
<feature type="compositionally biased region" description="Basic and acidic residues" evidence="10">
    <location>
        <begin position="1"/>
        <end position="10"/>
    </location>
</feature>
<dbReference type="AlphaFoldDB" id="A0A8J5XP25"/>
<dbReference type="InterPro" id="IPR041588">
    <property type="entry name" value="Integrase_H2C2"/>
</dbReference>
<accession>A0A8J5XP25</accession>
<keyword evidence="15" id="KW-1185">Reference proteome</keyword>
<evidence type="ECO:0000313" key="15">
    <source>
        <dbReference type="Proteomes" id="UP000701853"/>
    </source>
</evidence>
<name>A0A8J5XP25_9ROSI</name>
<keyword evidence="6" id="KW-0255">Endonuclease</keyword>
<dbReference type="GO" id="GO:0003676">
    <property type="term" value="F:nucleic acid binding"/>
    <property type="evidence" value="ECO:0007669"/>
    <property type="project" value="InterPro"/>
</dbReference>
<evidence type="ECO:0000256" key="1">
    <source>
        <dbReference type="ARBA" id="ARBA00012493"/>
    </source>
</evidence>
<dbReference type="InterPro" id="IPR001878">
    <property type="entry name" value="Znf_CCHC"/>
</dbReference>
<evidence type="ECO:0000259" key="13">
    <source>
        <dbReference type="PROSITE" id="PS50994"/>
    </source>
</evidence>
<dbReference type="Gene3D" id="2.40.70.10">
    <property type="entry name" value="Acid Proteases"/>
    <property type="match status" value="1"/>
</dbReference>
<dbReference type="GO" id="GO:0015074">
    <property type="term" value="P:DNA integration"/>
    <property type="evidence" value="ECO:0007669"/>
    <property type="project" value="InterPro"/>
</dbReference>